<dbReference type="OrthoDB" id="932587at2"/>
<reference evidence="2 3" key="2">
    <citation type="journal article" date="2003" name="DNA Res.">
        <title>Complete genome structure of Gloeobacter violaceus PCC 7421, a cyanobacterium that lacks thylakoids (supplement).</title>
        <authorList>
            <person name="Nakamura Y."/>
            <person name="Kaneko T."/>
            <person name="Sato S."/>
            <person name="Mimuro M."/>
            <person name="Miyashita H."/>
            <person name="Tsuchiya T."/>
            <person name="Sasamoto S."/>
            <person name="Watanabe A."/>
            <person name="Kawashima K."/>
            <person name="Kishida Y."/>
            <person name="Kiyokawa C."/>
            <person name="Kohara M."/>
            <person name="Matsumoto M."/>
            <person name="Matsuno A."/>
            <person name="Nakazaki N."/>
            <person name="Shimpo S."/>
            <person name="Takeuchi C."/>
            <person name="Yamada M."/>
            <person name="Tabata S."/>
        </authorList>
    </citation>
    <scope>NUCLEOTIDE SEQUENCE [LARGE SCALE GENOMIC DNA]</scope>
    <source>
        <strain evidence="3">ATCC 29082 / PCC 7421</strain>
    </source>
</reference>
<gene>
    <name evidence="2" type="ordered locus">gsr3843</name>
</gene>
<dbReference type="Proteomes" id="UP000000557">
    <property type="component" value="Chromosome"/>
</dbReference>
<evidence type="ECO:0000313" key="3">
    <source>
        <dbReference type="Proteomes" id="UP000000557"/>
    </source>
</evidence>
<reference evidence="2 3" key="1">
    <citation type="journal article" date="2003" name="DNA Res.">
        <title>Complete genome structure of Gloeobacter violaceus PCC 7421, a cyanobacterium that lacks thylakoids.</title>
        <authorList>
            <person name="Nakamura Y."/>
            <person name="Kaneko T."/>
            <person name="Sato S."/>
            <person name="Mimuro M."/>
            <person name="Miyashita H."/>
            <person name="Tsuchiya T."/>
            <person name="Sasamoto S."/>
            <person name="Watanabe A."/>
            <person name="Kawashima K."/>
            <person name="Kishida Y."/>
            <person name="Kiyokawa C."/>
            <person name="Kohara M."/>
            <person name="Matsumoto M."/>
            <person name="Matsuno A."/>
            <person name="Nakazaki N."/>
            <person name="Shimpo S."/>
            <person name="Takeuchi C."/>
            <person name="Yamada M."/>
            <person name="Tabata S."/>
        </authorList>
    </citation>
    <scope>NUCLEOTIDE SEQUENCE [LARGE SCALE GENOMIC DNA]</scope>
    <source>
        <strain evidence="3">ATCC 29082 / PCC 7421</strain>
    </source>
</reference>
<dbReference type="STRING" id="251221.gene:10761360"/>
<keyword evidence="3" id="KW-1185">Reference proteome</keyword>
<dbReference type="EMBL" id="BA000045">
    <property type="protein sequence ID" value="BAC91784.1"/>
    <property type="molecule type" value="Genomic_DNA"/>
</dbReference>
<dbReference type="RefSeq" id="WP_011143831.1">
    <property type="nucleotide sequence ID" value="NC_005125.1"/>
</dbReference>
<dbReference type="HOGENOM" id="CLU_2553466_0_0_3"/>
<evidence type="ECO:0000313" key="2">
    <source>
        <dbReference type="EMBL" id="BAC91784.1"/>
    </source>
</evidence>
<dbReference type="Pfam" id="PF14261">
    <property type="entry name" value="DUF4351"/>
    <property type="match status" value="1"/>
</dbReference>
<protein>
    <submittedName>
        <fullName evidence="2">Gsr3843 protein</fullName>
    </submittedName>
</protein>
<dbReference type="AlphaFoldDB" id="Q7NEN6"/>
<evidence type="ECO:0000259" key="1">
    <source>
        <dbReference type="Pfam" id="PF14261"/>
    </source>
</evidence>
<sequence>MVFCGWQEAVQQSKFQLLLRLLERKFGPLPQDLRTSLQTITDGDALDRLGLALIDAPDLETFQMLSGENPNERQPQALPQDP</sequence>
<dbReference type="KEGG" id="gvi:gsr3843"/>
<name>Q7NEN6_GLOVI</name>
<dbReference type="InterPro" id="IPR025587">
    <property type="entry name" value="DUF4351"/>
</dbReference>
<feature type="domain" description="DUF4351" evidence="1">
    <location>
        <begin position="7"/>
        <end position="60"/>
    </location>
</feature>
<dbReference type="EnsemblBacteria" id="BAC91784">
    <property type="protein sequence ID" value="BAC91784"/>
    <property type="gene ID" value="BAC91784"/>
</dbReference>
<accession>Q7NEN6</accession>
<organism evidence="2 3">
    <name type="scientific">Gloeobacter violaceus (strain ATCC 29082 / PCC 7421)</name>
    <dbReference type="NCBI Taxonomy" id="251221"/>
    <lineage>
        <taxon>Bacteria</taxon>
        <taxon>Bacillati</taxon>
        <taxon>Cyanobacteriota</taxon>
        <taxon>Cyanophyceae</taxon>
        <taxon>Gloeobacterales</taxon>
        <taxon>Gloeobacteraceae</taxon>
        <taxon>Gloeobacter</taxon>
    </lineage>
</organism>
<proteinExistence type="predicted"/>
<dbReference type="InParanoid" id="Q7NEN6"/>